<evidence type="ECO:0000313" key="4">
    <source>
        <dbReference type="Proteomes" id="UP000006443"/>
    </source>
</evidence>
<gene>
    <name evidence="3" type="ORF">DealDRAFT_0846</name>
</gene>
<dbReference type="Proteomes" id="UP000006443">
    <property type="component" value="Unassembled WGS sequence"/>
</dbReference>
<dbReference type="Pfam" id="PF01058">
    <property type="entry name" value="Oxidored_q6"/>
    <property type="match status" value="1"/>
</dbReference>
<evidence type="ECO:0000313" key="3">
    <source>
        <dbReference type="EMBL" id="EEG78431.1"/>
    </source>
</evidence>
<dbReference type="PANTHER" id="PTHR42845:SF2">
    <property type="entry name" value="F420-NON-REDUCING HYDROGENASE VHU SUBUNIT G"/>
    <property type="match status" value="1"/>
</dbReference>
<dbReference type="AlphaFoldDB" id="C0GED7"/>
<protein>
    <submittedName>
        <fullName evidence="3">NADH ubiquinone oxidoreductase 20 kDa subunit</fullName>
    </submittedName>
</protein>
<comment type="caution">
    <text evidence="3">The sequence shown here is derived from an EMBL/GenBank/DDBJ whole genome shotgun (WGS) entry which is preliminary data.</text>
</comment>
<dbReference type="GO" id="GO:0016491">
    <property type="term" value="F:oxidoreductase activity"/>
    <property type="evidence" value="ECO:0007669"/>
    <property type="project" value="UniProtKB-KW"/>
</dbReference>
<reference evidence="3 4" key="1">
    <citation type="submission" date="2009-02" db="EMBL/GenBank/DDBJ databases">
        <title>Sequencing of the draft genome and assembly of Dethiobacter alkaliphilus AHT 1.</title>
        <authorList>
            <consortium name="US DOE Joint Genome Institute (JGI-PGF)"/>
            <person name="Lucas S."/>
            <person name="Copeland A."/>
            <person name="Lapidus A."/>
            <person name="Glavina del Rio T."/>
            <person name="Dalin E."/>
            <person name="Tice H."/>
            <person name="Bruce D."/>
            <person name="Goodwin L."/>
            <person name="Pitluck S."/>
            <person name="Larimer F."/>
            <person name="Land M.L."/>
            <person name="Hauser L."/>
            <person name="Muyzer G."/>
        </authorList>
    </citation>
    <scope>NUCLEOTIDE SEQUENCE [LARGE SCALE GENOMIC DNA]</scope>
    <source>
        <strain evidence="3 4">AHT 1</strain>
    </source>
</reference>
<organism evidence="3 4">
    <name type="scientific">Dethiobacter alkaliphilus AHT 1</name>
    <dbReference type="NCBI Taxonomy" id="555088"/>
    <lineage>
        <taxon>Bacteria</taxon>
        <taxon>Bacillati</taxon>
        <taxon>Bacillota</taxon>
        <taxon>Dethiobacteria</taxon>
        <taxon>Dethiobacterales</taxon>
        <taxon>Dethiobacteraceae</taxon>
        <taxon>Dethiobacter</taxon>
    </lineage>
</organism>
<dbReference type="InterPro" id="IPR037024">
    <property type="entry name" value="NiFe_Hase_small_N_sf"/>
</dbReference>
<dbReference type="EMBL" id="ACJM01000003">
    <property type="protein sequence ID" value="EEG78431.1"/>
    <property type="molecule type" value="Genomic_DNA"/>
</dbReference>
<keyword evidence="4" id="KW-1185">Reference proteome</keyword>
<proteinExistence type="predicted"/>
<keyword evidence="1" id="KW-0560">Oxidoreductase</keyword>
<evidence type="ECO:0000256" key="1">
    <source>
        <dbReference type="ARBA" id="ARBA00023002"/>
    </source>
</evidence>
<dbReference type="STRING" id="555088.DealDRAFT_0846"/>
<dbReference type="PANTHER" id="PTHR42845">
    <property type="entry name" value="COENZYME F420-REDUCING HYDROGENASE, GAMMA SUBUNIT"/>
    <property type="match status" value="1"/>
</dbReference>
<dbReference type="InterPro" id="IPR006137">
    <property type="entry name" value="NADH_UbQ_OxRdtase-like_20kDa"/>
</dbReference>
<accession>C0GED7</accession>
<evidence type="ECO:0000259" key="2">
    <source>
        <dbReference type="Pfam" id="PF01058"/>
    </source>
</evidence>
<feature type="domain" description="NADH:ubiquinone oxidoreductase-like 20kDa subunit" evidence="2">
    <location>
        <begin position="15"/>
        <end position="149"/>
    </location>
</feature>
<dbReference type="eggNOG" id="COG1941">
    <property type="taxonomic scope" value="Bacteria"/>
</dbReference>
<dbReference type="SUPFAM" id="SSF56770">
    <property type="entry name" value="HydA/Nqo6-like"/>
    <property type="match status" value="1"/>
</dbReference>
<sequence length="254" mass="27601">MAELPKVAIFKFASCSGCQLEFLNLEPVLLDLLGLVDLTHFVMARRENKPGPYDIGFVEGSIVNPEDIERLKQARRDCGLLVAIGACACHGGLQSLNNGTPQREVEARVYEHPAEVSSLKSYPVDEYVDIDAKLSGCPINKNELVEFVKSALLGVTPRIRPHCVCVECKLSENVCLTVSEKTPCMGPVTRAGCGALCPARSTACTGCHGPSSEANAASLREMFAELGLQKADIDRNFQKYAGLDMDLRKREGSR</sequence>
<dbReference type="RefSeq" id="WP_008515178.1">
    <property type="nucleotide sequence ID" value="NZ_ACJM01000003.1"/>
</dbReference>
<dbReference type="OrthoDB" id="9787729at2"/>
<dbReference type="InterPro" id="IPR051349">
    <property type="entry name" value="Hydrogenase_assoc-protein"/>
</dbReference>
<name>C0GED7_DETAL</name>
<dbReference type="GO" id="GO:0051536">
    <property type="term" value="F:iron-sulfur cluster binding"/>
    <property type="evidence" value="ECO:0007669"/>
    <property type="project" value="InterPro"/>
</dbReference>
<dbReference type="Gene3D" id="3.40.50.700">
    <property type="entry name" value="NADH:ubiquinone oxidoreductase-like, 20kDa subunit"/>
    <property type="match status" value="1"/>
</dbReference>
<keyword evidence="3" id="KW-0830">Ubiquinone</keyword>